<feature type="domain" description="Trehalase-like N-terminal" evidence="2">
    <location>
        <begin position="31"/>
        <end position="160"/>
    </location>
</feature>
<proteinExistence type="predicted"/>
<protein>
    <submittedName>
        <fullName evidence="3">Glycoside hydrolase</fullName>
    </submittedName>
</protein>
<dbReference type="Pfam" id="PF19291">
    <property type="entry name" value="TREH_N"/>
    <property type="match status" value="1"/>
</dbReference>
<keyword evidence="3" id="KW-0378">Hydrolase</keyword>
<gene>
    <name evidence="3" type="ORF">SCA03_00200</name>
</gene>
<dbReference type="InterPro" id="IPR012341">
    <property type="entry name" value="6hp_glycosidase-like_sf"/>
</dbReference>
<dbReference type="InterPro" id="IPR008928">
    <property type="entry name" value="6-hairpin_glycosidase_sf"/>
</dbReference>
<dbReference type="PANTHER" id="PTHR31616:SF10">
    <property type="entry name" value="TREHALASE"/>
    <property type="match status" value="1"/>
</dbReference>
<evidence type="ECO:0000313" key="3">
    <source>
        <dbReference type="EMBL" id="GEB47469.1"/>
    </source>
</evidence>
<dbReference type="InterPro" id="IPR011613">
    <property type="entry name" value="GH15-like"/>
</dbReference>
<dbReference type="Pfam" id="PF00723">
    <property type="entry name" value="Glyco_hydro_15"/>
    <property type="match status" value="1"/>
</dbReference>
<organism evidence="3 4">
    <name type="scientific">Streptomyces cacaoi</name>
    <dbReference type="NCBI Taxonomy" id="1898"/>
    <lineage>
        <taxon>Bacteria</taxon>
        <taxon>Bacillati</taxon>
        <taxon>Actinomycetota</taxon>
        <taxon>Actinomycetes</taxon>
        <taxon>Kitasatosporales</taxon>
        <taxon>Streptomycetaceae</taxon>
        <taxon>Streptomyces</taxon>
    </lineage>
</organism>
<dbReference type="SUPFAM" id="SSF48208">
    <property type="entry name" value="Six-hairpin glycosidases"/>
    <property type="match status" value="1"/>
</dbReference>
<dbReference type="AlphaFoldDB" id="A0A4Y3QRB2"/>
<dbReference type="InterPro" id="IPR045582">
    <property type="entry name" value="Trehalase-like_N"/>
</dbReference>
<sequence length="607" mass="65614">MRRLARGARTAGGAAVEPFPGAPAPWALRDYAFLGDGERGALVSPRGEIVWLCAPGWADEAVFSALLGGPGVWTVRPADDWHVWGGYYEDGTLVHVSRWVTTHAIVECREALAVPADPARVVLLRRLRVVEGEARMRVELDPRPGFGREALSVPRLEGGVWHARSESLTVRWSGLPEARPGPGGGLCAERVLARGEEHDLVLELTARNRPAPGGGHGLDAAGWWAATERWWRDRAPCGTGLTPAGAARHACAVLTGLTAAGGGMVAAATTSLPERAYAQRNYDYRYVWLRDQAYAGLAVAAHGPHPLLDDAVRFATARVLDDGEALRPAYTTDGGEVPDERHLGLPGYPGGGDEAGNKAARQFQLDTFGEVLQLLAAAARHDRLDEDALRAAEVAVASVERYWQRPDAGLWELEERWWTHSRLSVVTGLRALAREVPGPAAGRWEELATTILRETSRRCLRTDGAWGRAADDAGPDASVLAPLARRGLGEDDPGARRTRRLIERELTRDGFVYRFRHDARPLGEAEGAFLLCGFTMALATHREGLPVAAARWFERTRSAHGPPGLFAEEYDVGQRQLRGNLPQAFVHAALLESAAGLAEPPGGAGTR</sequence>
<evidence type="ECO:0000313" key="4">
    <source>
        <dbReference type="Proteomes" id="UP000319210"/>
    </source>
</evidence>
<dbReference type="OrthoDB" id="3902805at2"/>
<dbReference type="Gene3D" id="1.50.10.10">
    <property type="match status" value="1"/>
</dbReference>
<keyword evidence="4" id="KW-1185">Reference proteome</keyword>
<dbReference type="GO" id="GO:0005993">
    <property type="term" value="P:trehalose catabolic process"/>
    <property type="evidence" value="ECO:0007669"/>
    <property type="project" value="TreeGrafter"/>
</dbReference>
<dbReference type="RefSeq" id="WP_086815457.1">
    <property type="nucleotide sequence ID" value="NZ_BJMM01000001.1"/>
</dbReference>
<evidence type="ECO:0000259" key="1">
    <source>
        <dbReference type="Pfam" id="PF00723"/>
    </source>
</evidence>
<accession>A0A4Y3QRB2</accession>
<comment type="caution">
    <text evidence="3">The sequence shown here is derived from an EMBL/GenBank/DDBJ whole genome shotgun (WGS) entry which is preliminary data.</text>
</comment>
<feature type="domain" description="GH15-like" evidence="1">
    <location>
        <begin position="259"/>
        <end position="593"/>
    </location>
</feature>
<dbReference type="EMBL" id="BJMM01000001">
    <property type="protein sequence ID" value="GEB47469.1"/>
    <property type="molecule type" value="Genomic_DNA"/>
</dbReference>
<name>A0A4Y3QRB2_STRCI</name>
<dbReference type="Proteomes" id="UP000319210">
    <property type="component" value="Unassembled WGS sequence"/>
</dbReference>
<dbReference type="PANTHER" id="PTHR31616">
    <property type="entry name" value="TREHALASE"/>
    <property type="match status" value="1"/>
</dbReference>
<evidence type="ECO:0000259" key="2">
    <source>
        <dbReference type="Pfam" id="PF19291"/>
    </source>
</evidence>
<dbReference type="GO" id="GO:0015927">
    <property type="term" value="F:trehalase activity"/>
    <property type="evidence" value="ECO:0007669"/>
    <property type="project" value="TreeGrafter"/>
</dbReference>
<reference evidence="3 4" key="1">
    <citation type="submission" date="2019-06" db="EMBL/GenBank/DDBJ databases">
        <title>Whole genome shotgun sequence of Streptomyces cacaoi subsp. cacaoi NBRC 12748.</title>
        <authorList>
            <person name="Hosoyama A."/>
            <person name="Uohara A."/>
            <person name="Ohji S."/>
            <person name="Ichikawa N."/>
        </authorList>
    </citation>
    <scope>NUCLEOTIDE SEQUENCE [LARGE SCALE GENOMIC DNA]</scope>
    <source>
        <strain evidence="3 4">NBRC 12748</strain>
    </source>
</reference>